<dbReference type="PANTHER" id="PTHR43080">
    <property type="entry name" value="CBS DOMAIN-CONTAINING PROTEIN CBSX3, MITOCHONDRIAL"/>
    <property type="match status" value="1"/>
</dbReference>
<protein>
    <recommendedName>
        <fullName evidence="3">CBS domain-containing protein</fullName>
    </recommendedName>
</protein>
<dbReference type="STRING" id="1838280.A6M21_13900"/>
<feature type="domain" description="CBS" evidence="3">
    <location>
        <begin position="96"/>
        <end position="153"/>
    </location>
</feature>
<dbReference type="SMART" id="SM00116">
    <property type="entry name" value="CBS"/>
    <property type="match status" value="2"/>
</dbReference>
<dbReference type="Gene3D" id="3.10.580.10">
    <property type="entry name" value="CBS-domain"/>
    <property type="match status" value="1"/>
</dbReference>
<dbReference type="CDD" id="cd04586">
    <property type="entry name" value="CBS_pair_BON_assoc"/>
    <property type="match status" value="1"/>
</dbReference>
<evidence type="ECO:0000313" key="4">
    <source>
        <dbReference type="EMBL" id="OAT80304.1"/>
    </source>
</evidence>
<dbReference type="AlphaFoldDB" id="A0A1B7LCA4"/>
<dbReference type="EMBL" id="LYVF01000182">
    <property type="protein sequence ID" value="OAT80304.1"/>
    <property type="molecule type" value="Genomic_DNA"/>
</dbReference>
<keyword evidence="1 2" id="KW-0129">CBS domain</keyword>
<dbReference type="PANTHER" id="PTHR43080:SF2">
    <property type="entry name" value="CBS DOMAIN-CONTAINING PROTEIN"/>
    <property type="match status" value="1"/>
</dbReference>
<evidence type="ECO:0000256" key="2">
    <source>
        <dbReference type="PROSITE-ProRule" id="PRU00703"/>
    </source>
</evidence>
<dbReference type="SUPFAM" id="SSF54631">
    <property type="entry name" value="CBS-domain pair"/>
    <property type="match status" value="1"/>
</dbReference>
<dbReference type="Proteomes" id="UP000078532">
    <property type="component" value="Unassembled WGS sequence"/>
</dbReference>
<feature type="domain" description="CBS" evidence="3">
    <location>
        <begin position="8"/>
        <end position="67"/>
    </location>
</feature>
<reference evidence="4 5" key="1">
    <citation type="submission" date="2016-04" db="EMBL/GenBank/DDBJ databases">
        <authorList>
            <person name="Evans L.H."/>
            <person name="Alamgir A."/>
            <person name="Owens N."/>
            <person name="Weber N.D."/>
            <person name="Virtaneva K."/>
            <person name="Barbian K."/>
            <person name="Babar A."/>
            <person name="Rosenke K."/>
        </authorList>
    </citation>
    <scope>NUCLEOTIDE SEQUENCE [LARGE SCALE GENOMIC DNA]</scope>
    <source>
        <strain evidence="4 5">LMa1</strain>
    </source>
</reference>
<dbReference type="InterPro" id="IPR051257">
    <property type="entry name" value="Diverse_CBS-Domain"/>
</dbReference>
<sequence length="158" mass="17794">MATVRDLMRQDVYAVKARDKVRDVLKLFVEKQVSGVPVVDDRNNLAGIITDADILREVQEPPSFIDFMTFIMVFDSEAVMEEKMYALLEKPVQKLMTTSVVTVTEETSLSDVAQILSRRKFKKVPVVQGRKLVGVVSRGDVVRFLMHEFLSKSGGNNA</sequence>
<dbReference type="OrthoDB" id="9790355at2"/>
<dbReference type="PROSITE" id="PS51371">
    <property type="entry name" value="CBS"/>
    <property type="match status" value="2"/>
</dbReference>
<comment type="caution">
    <text evidence="4">The sequence shown here is derived from an EMBL/GenBank/DDBJ whole genome shotgun (WGS) entry which is preliminary data.</text>
</comment>
<accession>A0A1B7LCA4</accession>
<evidence type="ECO:0000256" key="1">
    <source>
        <dbReference type="ARBA" id="ARBA00023122"/>
    </source>
</evidence>
<dbReference type="RefSeq" id="WP_066669993.1">
    <property type="nucleotide sequence ID" value="NZ_LYVF01000182.1"/>
</dbReference>
<dbReference type="InterPro" id="IPR046342">
    <property type="entry name" value="CBS_dom_sf"/>
</dbReference>
<dbReference type="InterPro" id="IPR000644">
    <property type="entry name" value="CBS_dom"/>
</dbReference>
<keyword evidence="5" id="KW-1185">Reference proteome</keyword>
<dbReference type="Pfam" id="PF00571">
    <property type="entry name" value="CBS"/>
    <property type="match status" value="2"/>
</dbReference>
<gene>
    <name evidence="4" type="ORF">A6M21_13900</name>
</gene>
<name>A0A1B7LCA4_9FIRM</name>
<evidence type="ECO:0000313" key="5">
    <source>
        <dbReference type="Proteomes" id="UP000078532"/>
    </source>
</evidence>
<evidence type="ECO:0000259" key="3">
    <source>
        <dbReference type="PROSITE" id="PS51371"/>
    </source>
</evidence>
<organism evidence="4 5">
    <name type="scientific">Desulfotomaculum copahuensis</name>
    <dbReference type="NCBI Taxonomy" id="1838280"/>
    <lineage>
        <taxon>Bacteria</taxon>
        <taxon>Bacillati</taxon>
        <taxon>Bacillota</taxon>
        <taxon>Clostridia</taxon>
        <taxon>Eubacteriales</taxon>
        <taxon>Desulfotomaculaceae</taxon>
        <taxon>Desulfotomaculum</taxon>
    </lineage>
</organism>
<proteinExistence type="predicted"/>